<keyword evidence="4" id="KW-1185">Reference proteome</keyword>
<dbReference type="AlphaFoldDB" id="A0AAU9KJP0"/>
<comment type="caution">
    <text evidence="2">The sequence shown here is derived from an EMBL/GenBank/DDBJ whole genome shotgun (WGS) entry which is preliminary data.</text>
</comment>
<name>A0AAU9KJP0_9STRA</name>
<reference evidence="2 4" key="1">
    <citation type="submission" date="2021-11" db="EMBL/GenBank/DDBJ databases">
        <authorList>
            <person name="Islam A."/>
            <person name="Islam S."/>
            <person name="Flora M.S."/>
            <person name="Rahman M."/>
            <person name="Ziaur R.M."/>
            <person name="Epstein J.H."/>
            <person name="Hassan M."/>
            <person name="Klassen M."/>
            <person name="Woodard K."/>
            <person name="Webb A."/>
            <person name="Webby R.J."/>
            <person name="El Zowalaty M.E."/>
        </authorList>
    </citation>
    <scope>NUCLEOTIDE SEQUENCE</scope>
    <source>
        <strain evidence="3">Pbs1</strain>
        <strain evidence="2">Pbs3</strain>
    </source>
</reference>
<evidence type="ECO:0000313" key="5">
    <source>
        <dbReference type="Proteomes" id="UP001160483"/>
    </source>
</evidence>
<sequence>MQRQTVATSLLRTTLTQMAGSPDGSNPIVLNILYNVCACVLALLLGTALMKQLCDYIKRKGYIEIQQDDRGMFSNVLMGTSDSWEHLPATTDDAAI</sequence>
<feature type="transmembrane region" description="Helical" evidence="1">
    <location>
        <begin position="28"/>
        <end position="50"/>
    </location>
</feature>
<dbReference type="EMBL" id="CAKLCB010000377">
    <property type="protein sequence ID" value="CAH0521315.1"/>
    <property type="molecule type" value="Genomic_DNA"/>
</dbReference>
<gene>
    <name evidence="3" type="ORF">PBS001_LOCUS7773</name>
    <name evidence="2" type="ORF">PBS003_LOCUS1390</name>
</gene>
<evidence type="ECO:0000313" key="2">
    <source>
        <dbReference type="EMBL" id="CAH0474546.1"/>
    </source>
</evidence>
<organism evidence="2 5">
    <name type="scientific">Peronospora belbahrii</name>
    <dbReference type="NCBI Taxonomy" id="622444"/>
    <lineage>
        <taxon>Eukaryota</taxon>
        <taxon>Sar</taxon>
        <taxon>Stramenopiles</taxon>
        <taxon>Oomycota</taxon>
        <taxon>Peronosporomycetes</taxon>
        <taxon>Peronosporales</taxon>
        <taxon>Peronosporaceae</taxon>
        <taxon>Peronospora</taxon>
    </lineage>
</organism>
<dbReference type="Proteomes" id="UP001158986">
    <property type="component" value="Unassembled WGS sequence"/>
</dbReference>
<keyword evidence="1" id="KW-0472">Membrane</keyword>
<accession>A0AAU9KJP0</accession>
<evidence type="ECO:0000313" key="4">
    <source>
        <dbReference type="Proteomes" id="UP001158986"/>
    </source>
</evidence>
<dbReference type="EMBL" id="CAKKTJ010000110">
    <property type="protein sequence ID" value="CAH0474546.1"/>
    <property type="molecule type" value="Genomic_DNA"/>
</dbReference>
<keyword evidence="1" id="KW-1133">Transmembrane helix</keyword>
<dbReference type="Proteomes" id="UP001160483">
    <property type="component" value="Unassembled WGS sequence"/>
</dbReference>
<proteinExistence type="predicted"/>
<keyword evidence="1" id="KW-0812">Transmembrane</keyword>
<evidence type="ECO:0000313" key="3">
    <source>
        <dbReference type="EMBL" id="CAH0521315.1"/>
    </source>
</evidence>
<protein>
    <submittedName>
        <fullName evidence="2">Uncharacterized protein</fullName>
    </submittedName>
</protein>
<evidence type="ECO:0000256" key="1">
    <source>
        <dbReference type="SAM" id="Phobius"/>
    </source>
</evidence>